<sequence>MQTVLIIEDEQDLAELLAFHLEKEGYRTEVAGDGIKGLEAARGILPDLILLDLMLPGLLGTEVCKLLKKNESTQRIPVIMLTAKGEEIDKVVGFEVGAEDYVVKPFSTRELLLRVKAVLRRSAGVASEGPVLMVGPLSIDTERHQVTISGTEISFTTTEFKLLLTLVKRLGRVQSRDVLLRDVWGYNFVEDTRTVDTHVTRLRTKMGEAGEMIKTVRGFGYKIEAECR</sequence>
<organism evidence="12 13">
    <name type="scientific">Geomonas silvestris</name>
    <dbReference type="NCBI Taxonomy" id="2740184"/>
    <lineage>
        <taxon>Bacteria</taxon>
        <taxon>Pseudomonadati</taxon>
        <taxon>Thermodesulfobacteriota</taxon>
        <taxon>Desulfuromonadia</taxon>
        <taxon>Geobacterales</taxon>
        <taxon>Geobacteraceae</taxon>
        <taxon>Geomonas</taxon>
    </lineage>
</organism>
<protein>
    <recommendedName>
        <fullName evidence="1">Phosphate regulon transcriptional regulatory protein PhoB</fullName>
    </recommendedName>
</protein>
<feature type="domain" description="OmpR/PhoB-type" evidence="11">
    <location>
        <begin position="129"/>
        <end position="225"/>
    </location>
</feature>
<dbReference type="SUPFAM" id="SSF52172">
    <property type="entry name" value="CheY-like"/>
    <property type="match status" value="1"/>
</dbReference>
<evidence type="ECO:0000256" key="6">
    <source>
        <dbReference type="ARBA" id="ARBA00023163"/>
    </source>
</evidence>
<dbReference type="Pfam" id="PF00072">
    <property type="entry name" value="Response_reg"/>
    <property type="match status" value="1"/>
</dbReference>
<evidence type="ECO:0000256" key="9">
    <source>
        <dbReference type="PROSITE-ProRule" id="PRU01091"/>
    </source>
</evidence>
<dbReference type="Pfam" id="PF00486">
    <property type="entry name" value="Trans_reg_C"/>
    <property type="match status" value="1"/>
</dbReference>
<keyword evidence="6" id="KW-0804">Transcription</keyword>
<keyword evidence="13" id="KW-1185">Reference proteome</keyword>
<comment type="caution">
    <text evidence="12">The sequence shown here is derived from an EMBL/GenBank/DDBJ whole genome shotgun (WGS) entry which is preliminary data.</text>
</comment>
<dbReference type="InterPro" id="IPR036388">
    <property type="entry name" value="WH-like_DNA-bd_sf"/>
</dbReference>
<dbReference type="Proteomes" id="UP000556026">
    <property type="component" value="Unassembled WGS sequence"/>
</dbReference>
<accession>A0A6V8MEF1</accession>
<evidence type="ECO:0000256" key="1">
    <source>
        <dbReference type="ARBA" id="ARBA00013332"/>
    </source>
</evidence>
<evidence type="ECO:0000256" key="8">
    <source>
        <dbReference type="PROSITE-ProRule" id="PRU00169"/>
    </source>
</evidence>
<gene>
    <name evidence="12" type="primary">phoB_1</name>
    <name evidence="12" type="ORF">GMST_07010</name>
</gene>
<evidence type="ECO:0000256" key="7">
    <source>
        <dbReference type="ARBA" id="ARBA00024735"/>
    </source>
</evidence>
<dbReference type="CDD" id="cd00383">
    <property type="entry name" value="trans_reg_C"/>
    <property type="match status" value="1"/>
</dbReference>
<reference evidence="13" key="1">
    <citation type="submission" date="2020-06" db="EMBL/GenBank/DDBJ databases">
        <title>Draft genomic sequence of Geomonas sp. Red330.</title>
        <authorList>
            <person name="Itoh H."/>
            <person name="Zhenxing X."/>
            <person name="Ushijima N."/>
            <person name="Masuda Y."/>
            <person name="Shiratori Y."/>
            <person name="Senoo K."/>
        </authorList>
    </citation>
    <scope>NUCLEOTIDE SEQUENCE [LARGE SCALE GENOMIC DNA]</scope>
    <source>
        <strain evidence="13">Red330</strain>
    </source>
</reference>
<dbReference type="FunFam" id="1.10.10.10:FF:000018">
    <property type="entry name" value="DNA-binding response regulator ResD"/>
    <property type="match status" value="1"/>
</dbReference>
<feature type="DNA-binding region" description="OmpR/PhoB-type" evidence="9">
    <location>
        <begin position="129"/>
        <end position="225"/>
    </location>
</feature>
<evidence type="ECO:0000256" key="3">
    <source>
        <dbReference type="ARBA" id="ARBA00023012"/>
    </source>
</evidence>
<dbReference type="InterPro" id="IPR039420">
    <property type="entry name" value="WalR-like"/>
</dbReference>
<dbReference type="InterPro" id="IPR001789">
    <property type="entry name" value="Sig_transdc_resp-reg_receiver"/>
</dbReference>
<comment type="function">
    <text evidence="7">This protein is a positive regulator for the phosphate regulon. Transcription of this operon is positively regulated by PhoB and PhoR when phosphate is limited.</text>
</comment>
<dbReference type="Gene3D" id="3.40.50.2300">
    <property type="match status" value="1"/>
</dbReference>
<dbReference type="GO" id="GO:0006355">
    <property type="term" value="P:regulation of DNA-templated transcription"/>
    <property type="evidence" value="ECO:0007669"/>
    <property type="project" value="InterPro"/>
</dbReference>
<dbReference type="PROSITE" id="PS51755">
    <property type="entry name" value="OMPR_PHOB"/>
    <property type="match status" value="1"/>
</dbReference>
<keyword evidence="2 8" id="KW-0597">Phosphoprotein</keyword>
<evidence type="ECO:0000313" key="13">
    <source>
        <dbReference type="Proteomes" id="UP000556026"/>
    </source>
</evidence>
<dbReference type="GO" id="GO:0000156">
    <property type="term" value="F:phosphorelay response regulator activity"/>
    <property type="evidence" value="ECO:0007669"/>
    <property type="project" value="TreeGrafter"/>
</dbReference>
<dbReference type="PANTHER" id="PTHR48111">
    <property type="entry name" value="REGULATOR OF RPOS"/>
    <property type="match status" value="1"/>
</dbReference>
<keyword evidence="4" id="KW-0805">Transcription regulation</keyword>
<feature type="modified residue" description="4-aspartylphosphate" evidence="8">
    <location>
        <position position="52"/>
    </location>
</feature>
<dbReference type="InterPro" id="IPR016032">
    <property type="entry name" value="Sig_transdc_resp-reg_C-effctor"/>
</dbReference>
<dbReference type="EMBL" id="BLXX01000001">
    <property type="protein sequence ID" value="GFO58376.1"/>
    <property type="molecule type" value="Genomic_DNA"/>
</dbReference>
<dbReference type="Gene3D" id="1.10.10.10">
    <property type="entry name" value="Winged helix-like DNA-binding domain superfamily/Winged helix DNA-binding domain"/>
    <property type="match status" value="1"/>
</dbReference>
<dbReference type="FunFam" id="3.40.50.2300:FF:000001">
    <property type="entry name" value="DNA-binding response regulator PhoB"/>
    <property type="match status" value="1"/>
</dbReference>
<dbReference type="SMART" id="SM00448">
    <property type="entry name" value="REC"/>
    <property type="match status" value="1"/>
</dbReference>
<evidence type="ECO:0000256" key="5">
    <source>
        <dbReference type="ARBA" id="ARBA00023125"/>
    </source>
</evidence>
<proteinExistence type="predicted"/>
<dbReference type="GO" id="GO:0005829">
    <property type="term" value="C:cytosol"/>
    <property type="evidence" value="ECO:0007669"/>
    <property type="project" value="TreeGrafter"/>
</dbReference>
<dbReference type="GO" id="GO:0032993">
    <property type="term" value="C:protein-DNA complex"/>
    <property type="evidence" value="ECO:0007669"/>
    <property type="project" value="TreeGrafter"/>
</dbReference>
<evidence type="ECO:0000256" key="2">
    <source>
        <dbReference type="ARBA" id="ARBA00022553"/>
    </source>
</evidence>
<feature type="domain" description="Response regulatory" evidence="10">
    <location>
        <begin position="3"/>
        <end position="119"/>
    </location>
</feature>
<evidence type="ECO:0000259" key="11">
    <source>
        <dbReference type="PROSITE" id="PS51755"/>
    </source>
</evidence>
<name>A0A6V8MEF1_9BACT</name>
<dbReference type="PROSITE" id="PS50110">
    <property type="entry name" value="RESPONSE_REGULATORY"/>
    <property type="match status" value="1"/>
</dbReference>
<evidence type="ECO:0000313" key="12">
    <source>
        <dbReference type="EMBL" id="GFO58376.1"/>
    </source>
</evidence>
<dbReference type="GO" id="GO:0000976">
    <property type="term" value="F:transcription cis-regulatory region binding"/>
    <property type="evidence" value="ECO:0007669"/>
    <property type="project" value="TreeGrafter"/>
</dbReference>
<dbReference type="InterPro" id="IPR011006">
    <property type="entry name" value="CheY-like_superfamily"/>
</dbReference>
<dbReference type="AlphaFoldDB" id="A0A6V8MEF1"/>
<dbReference type="SUPFAM" id="SSF46894">
    <property type="entry name" value="C-terminal effector domain of the bipartite response regulators"/>
    <property type="match status" value="1"/>
</dbReference>
<dbReference type="RefSeq" id="WP_183353216.1">
    <property type="nucleotide sequence ID" value="NZ_BLXX01000001.1"/>
</dbReference>
<dbReference type="Gene3D" id="6.10.250.690">
    <property type="match status" value="1"/>
</dbReference>
<dbReference type="PANTHER" id="PTHR48111:SF21">
    <property type="entry name" value="DNA-BINDING DUAL MASTER TRANSCRIPTIONAL REGULATOR RPAA"/>
    <property type="match status" value="1"/>
</dbReference>
<dbReference type="SMART" id="SM00862">
    <property type="entry name" value="Trans_reg_C"/>
    <property type="match status" value="1"/>
</dbReference>
<dbReference type="InterPro" id="IPR001867">
    <property type="entry name" value="OmpR/PhoB-type_DNA-bd"/>
</dbReference>
<evidence type="ECO:0000259" key="10">
    <source>
        <dbReference type="PROSITE" id="PS50110"/>
    </source>
</evidence>
<evidence type="ECO:0000256" key="4">
    <source>
        <dbReference type="ARBA" id="ARBA00023015"/>
    </source>
</evidence>
<keyword evidence="3" id="KW-0902">Two-component regulatory system</keyword>
<keyword evidence="5 9" id="KW-0238">DNA-binding</keyword>